<evidence type="ECO:0000259" key="4">
    <source>
        <dbReference type="Pfam" id="PF02872"/>
    </source>
</evidence>
<dbReference type="PRINTS" id="PR01607">
    <property type="entry name" value="APYRASEFAMLY"/>
</dbReference>
<dbReference type="Gene3D" id="3.90.780.10">
    <property type="entry name" value="5'-Nucleotidase, C-terminal domain"/>
    <property type="match status" value="1"/>
</dbReference>
<dbReference type="PANTHER" id="PTHR11575:SF24">
    <property type="entry name" value="5'-NUCLEOTIDASE"/>
    <property type="match status" value="1"/>
</dbReference>
<sequence length="814" mass="86174">MGACTNTENCMTTPQSRWASGLAASALMLGGVTFAAGGSVAHAAPGDSCQDPATVSVFEFNDFHGRIAGAAGLFTPVEAARAALGPDNVLLVSTGDNIGGSTFESFIDDDNPTIDIMKAAGVEAIAAGNHEFDKGFTDLSERVIPRMGVPHLSANVYTKGTTTVAAPLEEYKVFEKGGVRIAYVGAVTGDLPSLVSPAGISAIEAGDPVDAVNRVADKIVAENAADIIIAGFHEGAPDPTRTPAENAALSPAFKEIYEGLSPAFDVVFNGHTHQIYDWETTLAKPLMQAGQYAEHLSKVDLKINTQTKELCSSVTSIVDAAAGADIGTQPRIEEIKTIAAAAKANADVLGAVPVGFANQAISTPGDGGSGTRNVESPMSNAVAQMFKEQLQTADNADSFIGVQNPGGTRASFDRGTVTYKEAAGVLPFANSLMTTQLTGKQVKMMLEQQWQLNKDGEVPSRPYLALGLSDNVSYTFDESRARLDRITSISIDGAPIEMDKLYTLGSGSFLIAGGDNFFAFNDGVNMRDSGRVDLEAWVDWVGAGDALSPDYSKRGVSAPTIPGSLTEGAAPVEYVFGKPLANGVQVDTLDMLLNATGANVSPQVMNANITAYIGDEMVGMGEVTAGVGTVQVALAKGTAVEAGNNVVDFVVEESGTVISVPVTVKLLPPVTTPPARPVDVYTTPGYHKVNGREWITSCEKYSITERCRTYIYGTDVQSINGQIVKRNGWLFNNLTYKPSPRSAWKNNPLGYAGSWTSTEGRKWMTECDNARTGRNACRSYIETKVVESIKQADGTFRYAMATKFVFNNIVQFKK</sequence>
<dbReference type="Pfam" id="PF02872">
    <property type="entry name" value="5_nucleotid_C"/>
    <property type="match status" value="1"/>
</dbReference>
<evidence type="ECO:0000256" key="2">
    <source>
        <dbReference type="SAM" id="SignalP"/>
    </source>
</evidence>
<evidence type="ECO:0000259" key="3">
    <source>
        <dbReference type="Pfam" id="PF00149"/>
    </source>
</evidence>
<keyword evidence="1 2" id="KW-0732">Signal</keyword>
<name>A0A3M0GA39_9ACTN</name>
<dbReference type="SUPFAM" id="SSF56300">
    <property type="entry name" value="Metallo-dependent phosphatases"/>
    <property type="match status" value="1"/>
</dbReference>
<dbReference type="InterPro" id="IPR029052">
    <property type="entry name" value="Metallo-depent_PP-like"/>
</dbReference>
<feature type="domain" description="Calcineurin-like phosphoesterase" evidence="3">
    <location>
        <begin position="60"/>
        <end position="274"/>
    </location>
</feature>
<dbReference type="GO" id="GO:0009166">
    <property type="term" value="P:nucleotide catabolic process"/>
    <property type="evidence" value="ECO:0007669"/>
    <property type="project" value="InterPro"/>
</dbReference>
<dbReference type="InterPro" id="IPR004843">
    <property type="entry name" value="Calcineurin-like_PHP"/>
</dbReference>
<dbReference type="SUPFAM" id="SSF55816">
    <property type="entry name" value="5'-nucleotidase (syn. UDP-sugar hydrolase), C-terminal domain"/>
    <property type="match status" value="1"/>
</dbReference>
<accession>A0A3M0GA39</accession>
<dbReference type="InterPro" id="IPR036907">
    <property type="entry name" value="5'-Nucleotdase_C_sf"/>
</dbReference>
<evidence type="ECO:0000256" key="1">
    <source>
        <dbReference type="ARBA" id="ARBA00022729"/>
    </source>
</evidence>
<proteinExistence type="predicted"/>
<dbReference type="InterPro" id="IPR006179">
    <property type="entry name" value="5_nucleotidase/apyrase"/>
</dbReference>
<comment type="caution">
    <text evidence="5">The sequence shown here is derived from an EMBL/GenBank/DDBJ whole genome shotgun (WGS) entry which is preliminary data.</text>
</comment>
<evidence type="ECO:0000313" key="5">
    <source>
        <dbReference type="EMBL" id="RMB61268.1"/>
    </source>
</evidence>
<dbReference type="Gene3D" id="3.60.21.10">
    <property type="match status" value="1"/>
</dbReference>
<dbReference type="Pfam" id="PF00149">
    <property type="entry name" value="Metallophos"/>
    <property type="match status" value="1"/>
</dbReference>
<reference evidence="5 6" key="1">
    <citation type="submission" date="2018-10" db="EMBL/GenBank/DDBJ databases">
        <title>Tessaracoccus antarcticuss sp. nov., isolated from sediment.</title>
        <authorList>
            <person name="Zhou L.Y."/>
            <person name="Du Z.J."/>
        </authorList>
    </citation>
    <scope>NUCLEOTIDE SEQUENCE [LARGE SCALE GENOMIC DNA]</scope>
    <source>
        <strain evidence="5 6">JDX10</strain>
    </source>
</reference>
<dbReference type="PANTHER" id="PTHR11575">
    <property type="entry name" value="5'-NUCLEOTIDASE-RELATED"/>
    <property type="match status" value="1"/>
</dbReference>
<dbReference type="Proteomes" id="UP000275256">
    <property type="component" value="Unassembled WGS sequence"/>
</dbReference>
<dbReference type="GO" id="GO:0030288">
    <property type="term" value="C:outer membrane-bounded periplasmic space"/>
    <property type="evidence" value="ECO:0007669"/>
    <property type="project" value="TreeGrafter"/>
</dbReference>
<protein>
    <submittedName>
        <fullName evidence="5">Bifunctional metallophosphatase/5'-nucleotidase</fullName>
    </submittedName>
</protein>
<dbReference type="GO" id="GO:0008768">
    <property type="term" value="F:UDP-sugar diphosphatase activity"/>
    <property type="evidence" value="ECO:0007669"/>
    <property type="project" value="TreeGrafter"/>
</dbReference>
<dbReference type="EMBL" id="REFW01000001">
    <property type="protein sequence ID" value="RMB61268.1"/>
    <property type="molecule type" value="Genomic_DNA"/>
</dbReference>
<feature type="chain" id="PRO_5038808669" evidence="2">
    <location>
        <begin position="36"/>
        <end position="814"/>
    </location>
</feature>
<feature type="domain" description="5'-Nucleotidase C-terminal" evidence="4">
    <location>
        <begin position="371"/>
        <end position="521"/>
    </location>
</feature>
<dbReference type="GO" id="GO:0008253">
    <property type="term" value="F:5'-nucleotidase activity"/>
    <property type="evidence" value="ECO:0007669"/>
    <property type="project" value="TreeGrafter"/>
</dbReference>
<keyword evidence="6" id="KW-1185">Reference proteome</keyword>
<organism evidence="5 6">
    <name type="scientific">Tessaracoccus antarcticus</name>
    <dbReference type="NCBI Taxonomy" id="2479848"/>
    <lineage>
        <taxon>Bacteria</taxon>
        <taxon>Bacillati</taxon>
        <taxon>Actinomycetota</taxon>
        <taxon>Actinomycetes</taxon>
        <taxon>Propionibacteriales</taxon>
        <taxon>Propionibacteriaceae</taxon>
        <taxon>Tessaracoccus</taxon>
    </lineage>
</organism>
<evidence type="ECO:0000313" key="6">
    <source>
        <dbReference type="Proteomes" id="UP000275256"/>
    </source>
</evidence>
<dbReference type="AlphaFoldDB" id="A0A3M0GA39"/>
<gene>
    <name evidence="5" type="ORF">EAX62_00930</name>
</gene>
<feature type="signal peptide" evidence="2">
    <location>
        <begin position="1"/>
        <end position="35"/>
    </location>
</feature>
<dbReference type="InterPro" id="IPR008334">
    <property type="entry name" value="5'-Nucleotdase_C"/>
</dbReference>